<keyword evidence="1" id="KW-0805">Transcription regulation</keyword>
<dbReference type="Proteomes" id="UP000002215">
    <property type="component" value="Chromosome"/>
</dbReference>
<evidence type="ECO:0000256" key="3">
    <source>
        <dbReference type="ARBA" id="ARBA00023163"/>
    </source>
</evidence>
<organism evidence="6 7">
    <name type="scientific">Chitinophaga pinensis (strain ATCC 43595 / DSM 2588 / LMG 13176 / NBRC 15968 / NCIMB 11800 / UQM 2034)</name>
    <dbReference type="NCBI Taxonomy" id="485918"/>
    <lineage>
        <taxon>Bacteria</taxon>
        <taxon>Pseudomonadati</taxon>
        <taxon>Bacteroidota</taxon>
        <taxon>Chitinophagia</taxon>
        <taxon>Chitinophagales</taxon>
        <taxon>Chitinophagaceae</taxon>
        <taxon>Chitinophaga</taxon>
    </lineage>
</organism>
<accession>A0A979FZV5</accession>
<evidence type="ECO:0000256" key="4">
    <source>
        <dbReference type="SAM" id="Phobius"/>
    </source>
</evidence>
<dbReference type="PANTHER" id="PTHR43280:SF2">
    <property type="entry name" value="HTH-TYPE TRANSCRIPTIONAL REGULATOR EXSA"/>
    <property type="match status" value="1"/>
</dbReference>
<evidence type="ECO:0000313" key="7">
    <source>
        <dbReference type="Proteomes" id="UP000002215"/>
    </source>
</evidence>
<reference evidence="6 7" key="2">
    <citation type="journal article" date="2010" name="Stand. Genomic Sci.">
        <title>Complete genome sequence of Chitinophaga pinensis type strain (UQM 2034).</title>
        <authorList>
            <person name="Glavina Del Rio T."/>
            <person name="Abt B."/>
            <person name="Spring S."/>
            <person name="Lapidus A."/>
            <person name="Nolan M."/>
            <person name="Tice H."/>
            <person name="Copeland A."/>
            <person name="Cheng J.F."/>
            <person name="Chen F."/>
            <person name="Bruce D."/>
            <person name="Goodwin L."/>
            <person name="Pitluck S."/>
            <person name="Ivanova N."/>
            <person name="Mavromatis K."/>
            <person name="Mikhailova N."/>
            <person name="Pati A."/>
            <person name="Chen A."/>
            <person name="Palaniappan K."/>
            <person name="Land M."/>
            <person name="Hauser L."/>
            <person name="Chang Y.J."/>
            <person name="Jeffries C.D."/>
            <person name="Chain P."/>
            <person name="Saunders E."/>
            <person name="Detter J.C."/>
            <person name="Brettin T."/>
            <person name="Rohde M."/>
            <person name="Goker M."/>
            <person name="Bristow J."/>
            <person name="Eisen J.A."/>
            <person name="Markowitz V."/>
            <person name="Hugenholtz P."/>
            <person name="Kyrpides N.C."/>
            <person name="Klenk H.P."/>
            <person name="Lucas S."/>
        </authorList>
    </citation>
    <scope>NUCLEOTIDE SEQUENCE [LARGE SCALE GENOMIC DNA]</scope>
    <source>
        <strain evidence="7">ATCC 43595 / DSM 2588 / LMG 13176 / NBRC 15968 / NCIMB 11800 / UQM 2034</strain>
    </source>
</reference>
<feature type="transmembrane region" description="Helical" evidence="4">
    <location>
        <begin position="6"/>
        <end position="25"/>
    </location>
</feature>
<feature type="transmembrane region" description="Helical" evidence="4">
    <location>
        <begin position="219"/>
        <end position="235"/>
    </location>
</feature>
<dbReference type="GO" id="GO:0043565">
    <property type="term" value="F:sequence-specific DNA binding"/>
    <property type="evidence" value="ECO:0007669"/>
    <property type="project" value="InterPro"/>
</dbReference>
<evidence type="ECO:0000313" key="6">
    <source>
        <dbReference type="EMBL" id="ACU58136.1"/>
    </source>
</evidence>
<feature type="transmembrane region" description="Helical" evidence="4">
    <location>
        <begin position="67"/>
        <end position="89"/>
    </location>
</feature>
<dbReference type="PANTHER" id="PTHR43280">
    <property type="entry name" value="ARAC-FAMILY TRANSCRIPTIONAL REGULATOR"/>
    <property type="match status" value="1"/>
</dbReference>
<keyword evidence="4" id="KW-1133">Transmembrane helix</keyword>
<dbReference type="GO" id="GO:0003700">
    <property type="term" value="F:DNA-binding transcription factor activity"/>
    <property type="evidence" value="ECO:0007669"/>
    <property type="project" value="InterPro"/>
</dbReference>
<evidence type="ECO:0000256" key="1">
    <source>
        <dbReference type="ARBA" id="ARBA00023015"/>
    </source>
</evidence>
<protein>
    <submittedName>
        <fullName evidence="6">Transcriptional regulator, AraC family</fullName>
    </submittedName>
</protein>
<dbReference type="Gene3D" id="1.10.10.60">
    <property type="entry name" value="Homeodomain-like"/>
    <property type="match status" value="1"/>
</dbReference>
<dbReference type="OrthoDB" id="5492415at2"/>
<feature type="transmembrane region" description="Helical" evidence="4">
    <location>
        <begin position="152"/>
        <end position="169"/>
    </location>
</feature>
<feature type="transmembrane region" description="Helical" evidence="4">
    <location>
        <begin position="189"/>
        <end position="207"/>
    </location>
</feature>
<sequence>MSFSGIFSTLMLLGALQGFIMSGLLFFSKKRPARDRLLAILILLIALACLNLHIFESSWINELPLLQFLLNFVPLVVVMPLGPLLYFYVKSSLDPAFRVNTTHRPHFYSTIIDIVPQLIAVTYVGGVMGGILKNHPQPWGIAIDTYNVYADIPRWFSMTIYVYLSYRYISSAQVNNEKHLRWIRQFLKVFLVFQLIWFVYLVPYVIPKYTDKLLDMVDWYPVYIPLVILIYYLGIKGYMMTAEEETTAKKSATPPAPIPDTVIGEAVPLLMKAMEQDQLYLNPELNLALVAQHTGLPTKTISAVLNQHLQKSFNEFVNEYRVAAFKQKIAESRQEQYTIMSLALESGFNSLPTFQRAFRNNTGMSPREYMNNQNKMA</sequence>
<dbReference type="RefSeq" id="WP_012788312.1">
    <property type="nucleotide sequence ID" value="NC_013132.1"/>
</dbReference>
<keyword evidence="2" id="KW-0238">DNA-binding</keyword>
<gene>
    <name evidence="6" type="ordered locus">Cpin_0638</name>
</gene>
<feature type="transmembrane region" description="Helical" evidence="4">
    <location>
        <begin position="37"/>
        <end position="55"/>
    </location>
</feature>
<dbReference type="KEGG" id="cpi:Cpin_0638"/>
<feature type="domain" description="HTH araC/xylS-type" evidence="5">
    <location>
        <begin position="264"/>
        <end position="372"/>
    </location>
</feature>
<dbReference type="InterPro" id="IPR018060">
    <property type="entry name" value="HTH_AraC"/>
</dbReference>
<keyword evidence="4" id="KW-0472">Membrane</keyword>
<dbReference type="InterPro" id="IPR009057">
    <property type="entry name" value="Homeodomain-like_sf"/>
</dbReference>
<dbReference type="SUPFAM" id="SSF46689">
    <property type="entry name" value="Homeodomain-like"/>
    <property type="match status" value="1"/>
</dbReference>
<keyword evidence="4" id="KW-0812">Transmembrane</keyword>
<name>A0A979FZV5_CHIPD</name>
<dbReference type="PROSITE" id="PS01124">
    <property type="entry name" value="HTH_ARAC_FAMILY_2"/>
    <property type="match status" value="1"/>
</dbReference>
<feature type="transmembrane region" description="Helical" evidence="4">
    <location>
        <begin position="110"/>
        <end position="132"/>
    </location>
</feature>
<proteinExistence type="predicted"/>
<keyword evidence="3" id="KW-0804">Transcription</keyword>
<dbReference type="Pfam" id="PF12833">
    <property type="entry name" value="HTH_18"/>
    <property type="match status" value="1"/>
</dbReference>
<evidence type="ECO:0000256" key="2">
    <source>
        <dbReference type="ARBA" id="ARBA00023125"/>
    </source>
</evidence>
<dbReference type="SMART" id="SM00342">
    <property type="entry name" value="HTH_ARAC"/>
    <property type="match status" value="1"/>
</dbReference>
<dbReference type="EMBL" id="CP001699">
    <property type="protein sequence ID" value="ACU58136.1"/>
    <property type="molecule type" value="Genomic_DNA"/>
</dbReference>
<dbReference type="AlphaFoldDB" id="A0A979FZV5"/>
<reference evidence="7" key="1">
    <citation type="submission" date="2009-08" db="EMBL/GenBank/DDBJ databases">
        <title>The complete genome of Chitinophaga pinensis DSM 2588.</title>
        <authorList>
            <consortium name="US DOE Joint Genome Institute (JGI-PGF)"/>
            <person name="Lucas S."/>
            <person name="Copeland A."/>
            <person name="Lapidus A."/>
            <person name="Glavina del Rio T."/>
            <person name="Dalin E."/>
            <person name="Tice H."/>
            <person name="Bruce D."/>
            <person name="Goodwin L."/>
            <person name="Pitluck S."/>
            <person name="Kyrpides N."/>
            <person name="Mavromatis K."/>
            <person name="Ivanova N."/>
            <person name="Mikhailova N."/>
            <person name="Sims D."/>
            <person name="Meinche L."/>
            <person name="Brettin T."/>
            <person name="Detter J.C."/>
            <person name="Han C."/>
            <person name="Larimer F."/>
            <person name="Land M."/>
            <person name="Hauser L."/>
            <person name="Markowitz V."/>
            <person name="Cheng J.-F."/>
            <person name="Hugenholtz P."/>
            <person name="Woyke T."/>
            <person name="Wu D."/>
            <person name="Spring S."/>
            <person name="Klenk H.-P."/>
            <person name="Eisen J.A."/>
        </authorList>
    </citation>
    <scope>NUCLEOTIDE SEQUENCE [LARGE SCALE GENOMIC DNA]</scope>
    <source>
        <strain evidence="7">ATCC 43595 / DSM 2588 / LMG 13176 / NBRC 15968 / NCIMB 11800 / UQM 2034</strain>
    </source>
</reference>
<evidence type="ECO:0000259" key="5">
    <source>
        <dbReference type="PROSITE" id="PS01124"/>
    </source>
</evidence>